<dbReference type="PIRSF" id="PIRSF015578">
    <property type="entry name" value="Myoinos-ppht_syn"/>
    <property type="match status" value="1"/>
</dbReference>
<dbReference type="InterPro" id="IPR036291">
    <property type="entry name" value="NAD(P)-bd_dom_sf"/>
</dbReference>
<dbReference type="EMBL" id="DRUB01000001">
    <property type="protein sequence ID" value="HHR95260.1"/>
    <property type="molecule type" value="Genomic_DNA"/>
</dbReference>
<evidence type="ECO:0000313" key="3">
    <source>
        <dbReference type="EMBL" id="HHP82519.1"/>
    </source>
</evidence>
<reference evidence="4" key="1">
    <citation type="journal article" date="2020" name="mSystems">
        <title>Genome- and Community-Level Interaction Insights into Carbon Utilization and Element Cycling Functions of Hydrothermarchaeota in Hydrothermal Sediment.</title>
        <authorList>
            <person name="Zhou Z."/>
            <person name="Liu Y."/>
            <person name="Xu W."/>
            <person name="Pan J."/>
            <person name="Luo Z.H."/>
            <person name="Li M."/>
        </authorList>
    </citation>
    <scope>NUCLEOTIDE SEQUENCE [LARGE SCALE GENOMIC DNA]</scope>
    <source>
        <strain evidence="4">SpSt-1</strain>
        <strain evidence="3">SpSt-1121</strain>
    </source>
</reference>
<dbReference type="PANTHER" id="PTHR43125">
    <property type="entry name" value="INOSITOL-3-PHOSPHATE SYNTHASE"/>
    <property type="match status" value="1"/>
</dbReference>
<dbReference type="GO" id="GO:0006021">
    <property type="term" value="P:inositol biosynthetic process"/>
    <property type="evidence" value="ECO:0007669"/>
    <property type="project" value="InterPro"/>
</dbReference>
<dbReference type="GO" id="GO:0004512">
    <property type="term" value="F:inositol-3-phosphate synthase activity"/>
    <property type="evidence" value="ECO:0007669"/>
    <property type="project" value="InterPro"/>
</dbReference>
<organism evidence="4">
    <name type="scientific">Ignisphaera aggregans</name>
    <dbReference type="NCBI Taxonomy" id="334771"/>
    <lineage>
        <taxon>Archaea</taxon>
        <taxon>Thermoproteota</taxon>
        <taxon>Thermoprotei</taxon>
        <taxon>Desulfurococcales</taxon>
        <taxon>Desulfurococcaceae</taxon>
        <taxon>Ignisphaera</taxon>
    </lineage>
</organism>
<evidence type="ECO:0000313" key="4">
    <source>
        <dbReference type="EMBL" id="HHR95260.1"/>
    </source>
</evidence>
<comment type="similarity">
    <text evidence="1">Belongs to the myo-inositol 1-phosphate synthase family.</text>
</comment>
<dbReference type="SUPFAM" id="SSF51735">
    <property type="entry name" value="NAD(P)-binding Rossmann-fold domains"/>
    <property type="match status" value="1"/>
</dbReference>
<dbReference type="InterPro" id="IPR052199">
    <property type="entry name" value="MIPS"/>
</dbReference>
<dbReference type="SUPFAM" id="SSF55347">
    <property type="entry name" value="Glyceraldehyde-3-phosphate dehydrogenase-like, C-terminal domain"/>
    <property type="match status" value="1"/>
</dbReference>
<evidence type="ECO:0000256" key="1">
    <source>
        <dbReference type="ARBA" id="ARBA00010813"/>
    </source>
</evidence>
<sequence>MIRIGIVGIGNVAAMFIQAIEYYKYSKESIGLIHEVIDGYRASDIKIVYAIDISKNKVGKDLSDAIFAKPNIVPKVIEVDRTGIVVRMGRVLDGVAEHMVNDFQPASLPEPTIDDIANELRNYNVDVLVNLLPVGSASASRFYAEAAARANIAFVNCIPEFIASDGDYCKLFEENNALVLGDDIKGQLGSTIVHRALTSLIAMRGGDVIETYQLNVGGNTDFKNMLEQKRLTSKKISKTMAVASTLPEPEKVISNIFAGPSGFLPFLGNTKISYIYIKARGFLGLPITMDLKLVVDDKAMASAVLMDVVRLAKALKNRGVKGCPSWTSAPYFKYPPKQAKSDEEALLDLYINLDRLGIDIEPKRLYLWNMLSQLRDK</sequence>
<evidence type="ECO:0000259" key="2">
    <source>
        <dbReference type="Pfam" id="PF01658"/>
    </source>
</evidence>
<name>A0A7C5YY00_9CREN</name>
<dbReference type="InterPro" id="IPR013021">
    <property type="entry name" value="Myo-inos-1-P_Synthase_GAPDH"/>
</dbReference>
<dbReference type="Gene3D" id="3.30.360.10">
    <property type="entry name" value="Dihydrodipicolinate Reductase, domain 2"/>
    <property type="match status" value="1"/>
</dbReference>
<dbReference type="AlphaFoldDB" id="A0A7C5YY00"/>
<dbReference type="EMBL" id="DRZI01000331">
    <property type="protein sequence ID" value="HHP82519.1"/>
    <property type="molecule type" value="Genomic_DNA"/>
</dbReference>
<dbReference type="InterPro" id="IPR002587">
    <property type="entry name" value="Myo-inos-1-P_Synthase"/>
</dbReference>
<accession>A0A7C5YY00</accession>
<dbReference type="GO" id="GO:0008654">
    <property type="term" value="P:phospholipid biosynthetic process"/>
    <property type="evidence" value="ECO:0007669"/>
    <property type="project" value="InterPro"/>
</dbReference>
<protein>
    <submittedName>
        <fullName evidence="4">Inositol-3-phosphate synthase</fullName>
    </submittedName>
</protein>
<dbReference type="Gene3D" id="3.40.50.720">
    <property type="entry name" value="NAD(P)-binding Rossmann-like Domain"/>
    <property type="match status" value="1"/>
</dbReference>
<dbReference type="Pfam" id="PF01658">
    <property type="entry name" value="Inos-1-P_synth"/>
    <property type="match status" value="1"/>
</dbReference>
<comment type="caution">
    <text evidence="4">The sequence shown here is derived from an EMBL/GenBank/DDBJ whole genome shotgun (WGS) entry which is preliminary data.</text>
</comment>
<dbReference type="PANTHER" id="PTHR43125:SF1">
    <property type="entry name" value="INOSITOL-3-PHOSPHATE SYNTHASE"/>
    <property type="match status" value="1"/>
</dbReference>
<feature type="domain" description="Myo-inositol-1-phosphate synthase GAPDH-like" evidence="2">
    <location>
        <begin position="189"/>
        <end position="297"/>
    </location>
</feature>
<proteinExistence type="inferred from homology"/>
<gene>
    <name evidence="4" type="ORF">ENL47_00135</name>
    <name evidence="3" type="ORF">ENM84_07655</name>
</gene>